<evidence type="ECO:0000256" key="1">
    <source>
        <dbReference type="SAM" id="SignalP"/>
    </source>
</evidence>
<dbReference type="InParanoid" id="D8Q3J7"/>
<dbReference type="KEGG" id="scm:SCHCO_02618114"/>
<keyword evidence="1" id="KW-0732">Signal</keyword>
<dbReference type="HOGENOM" id="CLU_118873_0_0_1"/>
<dbReference type="GeneID" id="9595325"/>
<name>D8Q3J7_SCHCM</name>
<dbReference type="OMA" id="TFNNKCG"/>
<organism evidence="3">
    <name type="scientific">Schizophyllum commune (strain H4-8 / FGSC 9210)</name>
    <name type="common">Split gill fungus</name>
    <dbReference type="NCBI Taxonomy" id="578458"/>
    <lineage>
        <taxon>Eukaryota</taxon>
        <taxon>Fungi</taxon>
        <taxon>Dikarya</taxon>
        <taxon>Basidiomycota</taxon>
        <taxon>Agaricomycotina</taxon>
        <taxon>Agaricomycetes</taxon>
        <taxon>Agaricomycetidae</taxon>
        <taxon>Agaricales</taxon>
        <taxon>Schizophyllaceae</taxon>
        <taxon>Schizophyllum</taxon>
    </lineage>
</organism>
<dbReference type="VEuPathDB" id="FungiDB:SCHCODRAFT_02618114"/>
<dbReference type="Proteomes" id="UP000007431">
    <property type="component" value="Unassembled WGS sequence"/>
</dbReference>
<accession>D8Q3J7</accession>
<dbReference type="eggNOG" id="ENOG502SPZC">
    <property type="taxonomic scope" value="Eukaryota"/>
</dbReference>
<keyword evidence="3" id="KW-1185">Reference proteome</keyword>
<dbReference type="OrthoDB" id="3342934at2759"/>
<proteinExistence type="predicted"/>
<protein>
    <recommendedName>
        <fullName evidence="4">Glycopeptide</fullName>
    </recommendedName>
</protein>
<evidence type="ECO:0000313" key="3">
    <source>
        <dbReference type="Proteomes" id="UP000007431"/>
    </source>
</evidence>
<gene>
    <name evidence="2" type="ORF">SCHCODRAFT_54427</name>
</gene>
<sequence>MYYPEVIVALAVTAASLVAAEQHTVQFTNNCGTGTPKLISQNGATLHSGTGSYTQNSAIIGAIAYLQTGPCGLNGDNCPIVETTLRDPPSPGAGSSTDISLIAPHKYTRAVHFEYYNGCNGQGKTCASANCHDAFHTPTDYWAQVQCQVNGVRRS</sequence>
<feature type="chain" id="PRO_5003120538" description="Glycopeptide" evidence="1">
    <location>
        <begin position="21"/>
        <end position="155"/>
    </location>
</feature>
<dbReference type="EMBL" id="GL377305">
    <property type="protein sequence ID" value="EFI97702.1"/>
    <property type="molecule type" value="Genomic_DNA"/>
</dbReference>
<dbReference type="AlphaFoldDB" id="D8Q3J7"/>
<feature type="signal peptide" evidence="1">
    <location>
        <begin position="1"/>
        <end position="20"/>
    </location>
</feature>
<evidence type="ECO:0008006" key="4">
    <source>
        <dbReference type="Google" id="ProtNLM"/>
    </source>
</evidence>
<evidence type="ECO:0000313" key="2">
    <source>
        <dbReference type="EMBL" id="EFI97702.1"/>
    </source>
</evidence>
<reference evidence="2 3" key="1">
    <citation type="journal article" date="2010" name="Nat. Biotechnol.">
        <title>Genome sequence of the model mushroom Schizophyllum commune.</title>
        <authorList>
            <person name="Ohm R.A."/>
            <person name="de Jong J.F."/>
            <person name="Lugones L.G."/>
            <person name="Aerts A."/>
            <person name="Kothe E."/>
            <person name="Stajich J.E."/>
            <person name="de Vries R.P."/>
            <person name="Record E."/>
            <person name="Levasseur A."/>
            <person name="Baker S.E."/>
            <person name="Bartholomew K.A."/>
            <person name="Coutinho P.M."/>
            <person name="Erdmann S."/>
            <person name="Fowler T.J."/>
            <person name="Gathman A.C."/>
            <person name="Lombard V."/>
            <person name="Henrissat B."/>
            <person name="Knabe N."/>
            <person name="Kuees U."/>
            <person name="Lilly W.W."/>
            <person name="Lindquist E."/>
            <person name="Lucas S."/>
            <person name="Magnuson J.K."/>
            <person name="Piumi F."/>
            <person name="Raudaskoski M."/>
            <person name="Salamov A."/>
            <person name="Schmutz J."/>
            <person name="Schwarze F.W.M.R."/>
            <person name="vanKuyk P.A."/>
            <person name="Horton J.S."/>
            <person name="Grigoriev I.V."/>
            <person name="Woesten H.A.B."/>
        </authorList>
    </citation>
    <scope>NUCLEOTIDE SEQUENCE [LARGE SCALE GENOMIC DNA]</scope>
    <source>
        <strain evidence="3">H4-8 / FGSC 9210</strain>
    </source>
</reference>